<dbReference type="InterPro" id="IPR029063">
    <property type="entry name" value="SAM-dependent_MTases_sf"/>
</dbReference>
<sequence length="243" mass="28147">MTLSKNYIKRSFDLAAKTYSSFSELQNEIAKNLACIIEEKFFENVLEIGVGDGKLANLINFWYKNYIGIDLSPNMANFFKKNHPHKYCIVADAEKLPFRSNTFNLIISSSVFQWLTNPKESILKLTSLLKSNGNMFFSVFSKGTFWQMQEVSKITGFGSVLELKDKNFYESLGFDCKNKQYTIYYKSVKDFLHSHKKSGARYTNHTTLCAKSKFFEFCSTYEKLFSTKKGIEVTYIITFCKNH</sequence>
<dbReference type="AlphaFoldDB" id="A0A1X4XV31"/>
<name>A0A1X4XV31_9BACT</name>
<feature type="domain" description="Methyltransferase type 11" evidence="1">
    <location>
        <begin position="46"/>
        <end position="137"/>
    </location>
</feature>
<accession>A0A1X4XV31</accession>
<dbReference type="Pfam" id="PF08241">
    <property type="entry name" value="Methyltransf_11"/>
    <property type="match status" value="1"/>
</dbReference>
<evidence type="ECO:0000259" key="1">
    <source>
        <dbReference type="Pfam" id="PF08241"/>
    </source>
</evidence>
<comment type="caution">
    <text evidence="2">The sequence shown here is derived from an EMBL/GenBank/DDBJ whole genome shotgun (WGS) entry which is preliminary data.</text>
</comment>
<protein>
    <submittedName>
        <fullName evidence="2">Biotin synthesis protein BioC</fullName>
    </submittedName>
</protein>
<reference evidence="2 3" key="1">
    <citation type="journal article" date="2017" name="Front. Microbiol.">
        <title>Genome Sequence of Desulfurella amilsii Strain TR1 and Comparative Genomics of Desulfurellaceae Family.</title>
        <authorList>
            <person name="Florentino A.P."/>
            <person name="Stams A.J."/>
            <person name="Sanchez-Andrea I."/>
        </authorList>
    </citation>
    <scope>NUCLEOTIDE SEQUENCE [LARGE SCALE GENOMIC DNA]</scope>
    <source>
        <strain evidence="2 3">TR1</strain>
    </source>
</reference>
<dbReference type="EMBL" id="MDSU01000018">
    <property type="protein sequence ID" value="OSS41384.1"/>
    <property type="molecule type" value="Genomic_DNA"/>
</dbReference>
<proteinExistence type="predicted"/>
<dbReference type="Gene3D" id="3.40.50.150">
    <property type="entry name" value="Vaccinia Virus protein VP39"/>
    <property type="match status" value="1"/>
</dbReference>
<dbReference type="OrthoDB" id="9786194at2"/>
<dbReference type="CDD" id="cd02440">
    <property type="entry name" value="AdoMet_MTases"/>
    <property type="match status" value="1"/>
</dbReference>
<dbReference type="PANTHER" id="PTHR43861:SF1">
    <property type="entry name" value="TRANS-ACONITATE 2-METHYLTRANSFERASE"/>
    <property type="match status" value="1"/>
</dbReference>
<dbReference type="GO" id="GO:0008757">
    <property type="term" value="F:S-adenosylmethionine-dependent methyltransferase activity"/>
    <property type="evidence" value="ECO:0007669"/>
    <property type="project" value="InterPro"/>
</dbReference>
<dbReference type="Proteomes" id="UP000194141">
    <property type="component" value="Unassembled WGS sequence"/>
</dbReference>
<evidence type="ECO:0000313" key="3">
    <source>
        <dbReference type="Proteomes" id="UP000194141"/>
    </source>
</evidence>
<organism evidence="2 3">
    <name type="scientific">Desulfurella amilsii</name>
    <dbReference type="NCBI Taxonomy" id="1562698"/>
    <lineage>
        <taxon>Bacteria</taxon>
        <taxon>Pseudomonadati</taxon>
        <taxon>Campylobacterota</taxon>
        <taxon>Desulfurellia</taxon>
        <taxon>Desulfurellales</taxon>
        <taxon>Desulfurellaceae</taxon>
        <taxon>Desulfurella</taxon>
    </lineage>
</organism>
<dbReference type="SUPFAM" id="SSF53335">
    <property type="entry name" value="S-adenosyl-L-methionine-dependent methyltransferases"/>
    <property type="match status" value="1"/>
</dbReference>
<evidence type="ECO:0000313" key="2">
    <source>
        <dbReference type="EMBL" id="OSS41384.1"/>
    </source>
</evidence>
<dbReference type="InterPro" id="IPR013216">
    <property type="entry name" value="Methyltransf_11"/>
</dbReference>
<keyword evidence="3" id="KW-1185">Reference proteome</keyword>
<dbReference type="RefSeq" id="WP_086033643.1">
    <property type="nucleotide sequence ID" value="NZ_MDSU01000018.1"/>
</dbReference>
<dbReference type="PANTHER" id="PTHR43861">
    <property type="entry name" value="TRANS-ACONITATE 2-METHYLTRANSFERASE-RELATED"/>
    <property type="match status" value="1"/>
</dbReference>
<gene>
    <name evidence="2" type="ORF">DESAMIL20_937</name>
</gene>
<dbReference type="STRING" id="1562698.DESAMIL20_937"/>